<sequence>MKSIDYKFLCIIFLLLAAVREDFKSYKIPNYLIVTGITASFVLHMAEHGFLSILFWVPGIFLPFLLLFPLFVIRVVGAGDIKLFCVIGGFYGAEFAIRTILSSFLAAAVFSIIYIIRKKQIQKRFLVLKNYILKLYLAKNMREKEPHWYHYYDRNTDKGEGIIHFSVSILTGFVAVDILAVYFPGIYYFSTFL</sequence>
<evidence type="ECO:0000256" key="2">
    <source>
        <dbReference type="SAM" id="Phobius"/>
    </source>
</evidence>
<evidence type="ECO:0000256" key="1">
    <source>
        <dbReference type="ARBA" id="ARBA00005801"/>
    </source>
</evidence>
<accession>A0A1M6XUN8</accession>
<dbReference type="GO" id="GO:0005886">
    <property type="term" value="C:plasma membrane"/>
    <property type="evidence" value="ECO:0007669"/>
    <property type="project" value="TreeGrafter"/>
</dbReference>
<organism evidence="4 5">
    <name type="scientific">Anaerocolumna jejuensis DSM 15929</name>
    <dbReference type="NCBI Taxonomy" id="1121322"/>
    <lineage>
        <taxon>Bacteria</taxon>
        <taxon>Bacillati</taxon>
        <taxon>Bacillota</taxon>
        <taxon>Clostridia</taxon>
        <taxon>Lachnospirales</taxon>
        <taxon>Lachnospiraceae</taxon>
        <taxon>Anaerocolumna</taxon>
    </lineage>
</organism>
<keyword evidence="2" id="KW-1133">Transmembrane helix</keyword>
<gene>
    <name evidence="4" type="ORF">SAMN02745136_04071</name>
</gene>
<dbReference type="EMBL" id="FRAC01000023">
    <property type="protein sequence ID" value="SHL09573.1"/>
    <property type="molecule type" value="Genomic_DNA"/>
</dbReference>
<reference evidence="4 5" key="1">
    <citation type="submission" date="2016-11" db="EMBL/GenBank/DDBJ databases">
        <authorList>
            <person name="Jaros S."/>
            <person name="Januszkiewicz K."/>
            <person name="Wedrychowicz H."/>
        </authorList>
    </citation>
    <scope>NUCLEOTIDE SEQUENCE [LARGE SCALE GENOMIC DNA]</scope>
    <source>
        <strain evidence="4 5">DSM 15929</strain>
    </source>
</reference>
<dbReference type="RefSeq" id="WP_073278697.1">
    <property type="nucleotide sequence ID" value="NZ_FRAC01000023.1"/>
</dbReference>
<evidence type="ECO:0000313" key="4">
    <source>
        <dbReference type="EMBL" id="SHL09573.1"/>
    </source>
</evidence>
<feature type="transmembrane region" description="Helical" evidence="2">
    <location>
        <begin position="53"/>
        <end position="75"/>
    </location>
</feature>
<dbReference type="PANTHER" id="PTHR30487:SF0">
    <property type="entry name" value="PREPILIN LEADER PEPTIDASE_N-METHYLTRANSFERASE-RELATED"/>
    <property type="match status" value="1"/>
</dbReference>
<keyword evidence="2" id="KW-0472">Membrane</keyword>
<dbReference type="OrthoDB" id="5508079at2"/>
<evidence type="ECO:0000259" key="3">
    <source>
        <dbReference type="Pfam" id="PF01478"/>
    </source>
</evidence>
<comment type="similarity">
    <text evidence="1">Belongs to the peptidase A24 family.</text>
</comment>
<dbReference type="STRING" id="1121322.SAMN02745136_04071"/>
<dbReference type="PANTHER" id="PTHR30487">
    <property type="entry name" value="TYPE 4 PREPILIN-LIKE PROTEINS LEADER PEPTIDE-PROCESSING ENZYME"/>
    <property type="match status" value="1"/>
</dbReference>
<keyword evidence="2" id="KW-0812">Transmembrane</keyword>
<dbReference type="Pfam" id="PF01478">
    <property type="entry name" value="Peptidase_A24"/>
    <property type="match status" value="1"/>
</dbReference>
<feature type="transmembrane region" description="Helical" evidence="2">
    <location>
        <begin position="95"/>
        <end position="116"/>
    </location>
</feature>
<feature type="transmembrane region" description="Helical" evidence="2">
    <location>
        <begin position="162"/>
        <end position="189"/>
    </location>
</feature>
<dbReference type="GO" id="GO:0004190">
    <property type="term" value="F:aspartic-type endopeptidase activity"/>
    <property type="evidence" value="ECO:0007669"/>
    <property type="project" value="InterPro"/>
</dbReference>
<dbReference type="Gene3D" id="1.20.120.1220">
    <property type="match status" value="1"/>
</dbReference>
<dbReference type="Proteomes" id="UP000184386">
    <property type="component" value="Unassembled WGS sequence"/>
</dbReference>
<dbReference type="GO" id="GO:0006465">
    <property type="term" value="P:signal peptide processing"/>
    <property type="evidence" value="ECO:0007669"/>
    <property type="project" value="TreeGrafter"/>
</dbReference>
<evidence type="ECO:0000313" key="5">
    <source>
        <dbReference type="Proteomes" id="UP000184386"/>
    </source>
</evidence>
<dbReference type="AlphaFoldDB" id="A0A1M6XUN8"/>
<dbReference type="InterPro" id="IPR050882">
    <property type="entry name" value="Prepilin_peptidase/N-MTase"/>
</dbReference>
<dbReference type="InterPro" id="IPR000045">
    <property type="entry name" value="Prepilin_IV_endopep_pep"/>
</dbReference>
<name>A0A1M6XUN8_9FIRM</name>
<feature type="domain" description="Prepilin type IV endopeptidase peptidase" evidence="3">
    <location>
        <begin position="11"/>
        <end position="112"/>
    </location>
</feature>
<proteinExistence type="inferred from homology"/>
<keyword evidence="5" id="KW-1185">Reference proteome</keyword>
<protein>
    <submittedName>
        <fullName evidence="4">Prepilin peptidase CpaA</fullName>
    </submittedName>
</protein>